<gene>
    <name evidence="1" type="ORF">ACFY8C_09760</name>
</gene>
<evidence type="ECO:0008006" key="3">
    <source>
        <dbReference type="Google" id="ProtNLM"/>
    </source>
</evidence>
<dbReference type="RefSeq" id="WP_388306170.1">
    <property type="nucleotide sequence ID" value="NZ_JBIBDZ010000002.1"/>
</dbReference>
<accession>A0ABW6XMK6</accession>
<evidence type="ECO:0000313" key="1">
    <source>
        <dbReference type="EMBL" id="MFF5918621.1"/>
    </source>
</evidence>
<sequence>MMPQSPTTRVCSHCDGFPVVHITTGTRTPNGQRRTLAAACPRCQGTGTRTAPASLAHAGK</sequence>
<protein>
    <recommendedName>
        <fullName evidence="3">Molecular chaperone DnaJ</fullName>
    </recommendedName>
</protein>
<keyword evidence="2" id="KW-1185">Reference proteome</keyword>
<organism evidence="1 2">
    <name type="scientific">Streptomyces flavochromogenes</name>
    <dbReference type="NCBI Taxonomy" id="68199"/>
    <lineage>
        <taxon>Bacteria</taxon>
        <taxon>Bacillati</taxon>
        <taxon>Actinomycetota</taxon>
        <taxon>Actinomycetes</taxon>
        <taxon>Kitasatosporales</taxon>
        <taxon>Streptomycetaceae</taxon>
        <taxon>Streptomyces</taxon>
    </lineage>
</organism>
<dbReference type="EMBL" id="JBIBDZ010000002">
    <property type="protein sequence ID" value="MFF5918621.1"/>
    <property type="molecule type" value="Genomic_DNA"/>
</dbReference>
<dbReference type="Proteomes" id="UP001602370">
    <property type="component" value="Unassembled WGS sequence"/>
</dbReference>
<evidence type="ECO:0000313" key="2">
    <source>
        <dbReference type="Proteomes" id="UP001602370"/>
    </source>
</evidence>
<reference evidence="1 2" key="1">
    <citation type="submission" date="2024-10" db="EMBL/GenBank/DDBJ databases">
        <title>The Natural Products Discovery Center: Release of the First 8490 Sequenced Strains for Exploring Actinobacteria Biosynthetic Diversity.</title>
        <authorList>
            <person name="Kalkreuter E."/>
            <person name="Kautsar S.A."/>
            <person name="Yang D."/>
            <person name="Bader C.D."/>
            <person name="Teijaro C.N."/>
            <person name="Fluegel L."/>
            <person name="Davis C.M."/>
            <person name="Simpson J.R."/>
            <person name="Lauterbach L."/>
            <person name="Steele A.D."/>
            <person name="Gui C."/>
            <person name="Meng S."/>
            <person name="Li G."/>
            <person name="Viehrig K."/>
            <person name="Ye F."/>
            <person name="Su P."/>
            <person name="Kiefer A.F."/>
            <person name="Nichols A."/>
            <person name="Cepeda A.J."/>
            <person name="Yan W."/>
            <person name="Fan B."/>
            <person name="Jiang Y."/>
            <person name="Adhikari A."/>
            <person name="Zheng C.-J."/>
            <person name="Schuster L."/>
            <person name="Cowan T.M."/>
            <person name="Smanski M.J."/>
            <person name="Chevrette M.G."/>
            <person name="De Carvalho L.P.S."/>
            <person name="Shen B."/>
        </authorList>
    </citation>
    <scope>NUCLEOTIDE SEQUENCE [LARGE SCALE GENOMIC DNA]</scope>
    <source>
        <strain evidence="1 2">NPDC012605</strain>
    </source>
</reference>
<name>A0ABW6XMK6_9ACTN</name>
<comment type="caution">
    <text evidence="1">The sequence shown here is derived from an EMBL/GenBank/DDBJ whole genome shotgun (WGS) entry which is preliminary data.</text>
</comment>
<proteinExistence type="predicted"/>